<dbReference type="AlphaFoldDB" id="A0A177MZC4"/>
<organism evidence="1 2">
    <name type="scientific">Methylomonas lenta</name>
    <dbReference type="NCBI Taxonomy" id="980561"/>
    <lineage>
        <taxon>Bacteria</taxon>
        <taxon>Pseudomonadati</taxon>
        <taxon>Pseudomonadota</taxon>
        <taxon>Gammaproteobacteria</taxon>
        <taxon>Methylococcales</taxon>
        <taxon>Methylococcaceae</taxon>
        <taxon>Methylomonas</taxon>
    </lineage>
</organism>
<dbReference type="OrthoDB" id="9814566at2"/>
<gene>
    <name evidence="1" type="ORF">A1359_15335</name>
</gene>
<reference evidence="1 2" key="1">
    <citation type="submission" date="2016-03" db="EMBL/GenBank/DDBJ databases">
        <authorList>
            <person name="Ploux O."/>
        </authorList>
    </citation>
    <scope>NUCLEOTIDE SEQUENCE [LARGE SCALE GENOMIC DNA]</scope>
    <source>
        <strain evidence="1 2">R-45370</strain>
    </source>
</reference>
<comment type="caution">
    <text evidence="1">The sequence shown here is derived from an EMBL/GenBank/DDBJ whole genome shotgun (WGS) entry which is preliminary data.</text>
</comment>
<evidence type="ECO:0000313" key="2">
    <source>
        <dbReference type="Proteomes" id="UP000078476"/>
    </source>
</evidence>
<keyword evidence="2" id="KW-1185">Reference proteome</keyword>
<evidence type="ECO:0008006" key="3">
    <source>
        <dbReference type="Google" id="ProtNLM"/>
    </source>
</evidence>
<proteinExistence type="predicted"/>
<dbReference type="InterPro" id="IPR025990">
    <property type="entry name" value="zinc_ribbon_bacterial"/>
</dbReference>
<dbReference type="EMBL" id="LUUI01000145">
    <property type="protein sequence ID" value="OAI11068.1"/>
    <property type="molecule type" value="Genomic_DNA"/>
</dbReference>
<dbReference type="Pfam" id="PF14255">
    <property type="entry name" value="Zn_ribbon_21"/>
    <property type="match status" value="1"/>
</dbReference>
<sequence length="62" mass="6938">MNLPSSTIQCPYCGEDIEVLVDYSISQQEYIEDCSVCCRPIMISVESEDGEVVSIEGRTEDE</sequence>
<accession>A0A177MZC4</accession>
<dbReference type="PIRSF" id="PIRSF037225">
    <property type="entry name" value="UCP037225"/>
    <property type="match status" value="1"/>
</dbReference>
<dbReference type="InterPro" id="IPR017143">
    <property type="entry name" value="UCP037225"/>
</dbReference>
<dbReference type="RefSeq" id="WP_066986328.1">
    <property type="nucleotide sequence ID" value="NZ_LUUI01000145.1"/>
</dbReference>
<name>A0A177MZC4_9GAMM</name>
<protein>
    <recommendedName>
        <fullName evidence="3">CPXCG motif-containing cysteine-rich protein</fullName>
    </recommendedName>
</protein>
<dbReference type="Proteomes" id="UP000078476">
    <property type="component" value="Unassembled WGS sequence"/>
</dbReference>
<evidence type="ECO:0000313" key="1">
    <source>
        <dbReference type="EMBL" id="OAI11068.1"/>
    </source>
</evidence>